<dbReference type="GO" id="GO:0006508">
    <property type="term" value="P:proteolysis"/>
    <property type="evidence" value="ECO:0007669"/>
    <property type="project" value="InterPro"/>
</dbReference>
<evidence type="ECO:0000313" key="2">
    <source>
        <dbReference type="EMBL" id="CAF4935086.1"/>
    </source>
</evidence>
<dbReference type="PANTHER" id="PTHR22576:SF37">
    <property type="entry name" value="MUCOSA-ASSOCIATED LYMPHOID TISSUE LYMPHOMA TRANSLOCATION PROTEIN 1"/>
    <property type="match status" value="1"/>
</dbReference>
<proteinExistence type="predicted"/>
<organism evidence="2 3">
    <name type="scientific">Rotaria socialis</name>
    <dbReference type="NCBI Taxonomy" id="392032"/>
    <lineage>
        <taxon>Eukaryota</taxon>
        <taxon>Metazoa</taxon>
        <taxon>Spiralia</taxon>
        <taxon>Gnathifera</taxon>
        <taxon>Rotifera</taxon>
        <taxon>Eurotatoria</taxon>
        <taxon>Bdelloidea</taxon>
        <taxon>Philodinida</taxon>
        <taxon>Philodinidae</taxon>
        <taxon>Rotaria</taxon>
    </lineage>
</organism>
<dbReference type="PANTHER" id="PTHR22576">
    <property type="entry name" value="MUCOSA ASSOCIATED LYMPHOID TISSUE LYMPHOMA TRANSLOCATION PROTEIN 1/PARACASPASE"/>
    <property type="match status" value="1"/>
</dbReference>
<feature type="non-terminal residue" evidence="2">
    <location>
        <position position="1"/>
    </location>
</feature>
<feature type="non-terminal residue" evidence="2">
    <location>
        <position position="98"/>
    </location>
</feature>
<dbReference type="Pfam" id="PF00656">
    <property type="entry name" value="Peptidase_C14"/>
    <property type="match status" value="1"/>
</dbReference>
<dbReference type="InterPro" id="IPR011600">
    <property type="entry name" value="Pept_C14_caspase"/>
</dbReference>
<dbReference type="AlphaFoldDB" id="A0A821WZ11"/>
<accession>A0A821WZ11</accession>
<dbReference type="GO" id="GO:0004197">
    <property type="term" value="F:cysteine-type endopeptidase activity"/>
    <property type="evidence" value="ECO:0007669"/>
    <property type="project" value="InterPro"/>
</dbReference>
<dbReference type="InterPro" id="IPR029030">
    <property type="entry name" value="Caspase-like_dom_sf"/>
</dbReference>
<comment type="caution">
    <text evidence="2">The sequence shown here is derived from an EMBL/GenBank/DDBJ whole genome shotgun (WGS) entry which is preliminary data.</text>
</comment>
<sequence>MAALSGSMSKLHRKVALVIGNQSYSKRPLANSVNDANDLADALHTIGFEVTLGVDCTHQKMANLIDDFADKIQDQDLVMFYFAGHGFQYKEQNYLLPV</sequence>
<dbReference type="InterPro" id="IPR001309">
    <property type="entry name" value="Pept_C14_p20"/>
</dbReference>
<dbReference type="SUPFAM" id="SSF52129">
    <property type="entry name" value="Caspase-like"/>
    <property type="match status" value="1"/>
</dbReference>
<feature type="domain" description="Caspase family p20" evidence="1">
    <location>
        <begin position="12"/>
        <end position="88"/>
    </location>
</feature>
<evidence type="ECO:0000313" key="3">
    <source>
        <dbReference type="Proteomes" id="UP000663838"/>
    </source>
</evidence>
<reference evidence="2" key="1">
    <citation type="submission" date="2021-02" db="EMBL/GenBank/DDBJ databases">
        <authorList>
            <person name="Nowell W R."/>
        </authorList>
    </citation>
    <scope>NUCLEOTIDE SEQUENCE</scope>
</reference>
<dbReference type="PROSITE" id="PS50208">
    <property type="entry name" value="CASPASE_P20"/>
    <property type="match status" value="1"/>
</dbReference>
<dbReference type="EMBL" id="CAJOBS010009315">
    <property type="protein sequence ID" value="CAF4935086.1"/>
    <property type="molecule type" value="Genomic_DNA"/>
</dbReference>
<dbReference type="Proteomes" id="UP000663838">
    <property type="component" value="Unassembled WGS sequence"/>
</dbReference>
<evidence type="ECO:0000259" key="1">
    <source>
        <dbReference type="PROSITE" id="PS50208"/>
    </source>
</evidence>
<dbReference type="Gene3D" id="3.40.50.1460">
    <property type="match status" value="1"/>
</dbReference>
<name>A0A821WZ11_9BILA</name>
<protein>
    <recommendedName>
        <fullName evidence="1">Caspase family p20 domain-containing protein</fullName>
    </recommendedName>
</protein>
<gene>
    <name evidence="2" type="ORF">TOA249_LOCUS33005</name>
</gene>
<dbReference type="InterPro" id="IPR052039">
    <property type="entry name" value="Caspase-related_regulators"/>
</dbReference>